<proteinExistence type="predicted"/>
<organism evidence="1">
    <name type="scientific">marine sediment metagenome</name>
    <dbReference type="NCBI Taxonomy" id="412755"/>
    <lineage>
        <taxon>unclassified sequences</taxon>
        <taxon>metagenomes</taxon>
        <taxon>ecological metagenomes</taxon>
    </lineage>
</organism>
<dbReference type="EMBL" id="BARU01020710">
    <property type="protein sequence ID" value="GAH52124.1"/>
    <property type="molecule type" value="Genomic_DNA"/>
</dbReference>
<accession>X1HE58</accession>
<comment type="caution">
    <text evidence="1">The sequence shown here is derived from an EMBL/GenBank/DDBJ whole genome shotgun (WGS) entry which is preliminary data.</text>
</comment>
<reference evidence="1" key="1">
    <citation type="journal article" date="2014" name="Front. Microbiol.">
        <title>High frequency of phylogenetically diverse reductive dehalogenase-homologous genes in deep subseafloor sedimentary metagenomes.</title>
        <authorList>
            <person name="Kawai M."/>
            <person name="Futagami T."/>
            <person name="Toyoda A."/>
            <person name="Takaki Y."/>
            <person name="Nishi S."/>
            <person name="Hori S."/>
            <person name="Arai W."/>
            <person name="Tsubouchi T."/>
            <person name="Morono Y."/>
            <person name="Uchiyama I."/>
            <person name="Ito T."/>
            <person name="Fujiyama A."/>
            <person name="Inagaki F."/>
            <person name="Takami H."/>
        </authorList>
    </citation>
    <scope>NUCLEOTIDE SEQUENCE</scope>
    <source>
        <strain evidence="1">Expedition CK06-06</strain>
    </source>
</reference>
<name>X1HE58_9ZZZZ</name>
<feature type="non-terminal residue" evidence="1">
    <location>
        <position position="243"/>
    </location>
</feature>
<dbReference type="AlphaFoldDB" id="X1HE58"/>
<evidence type="ECO:0000313" key="1">
    <source>
        <dbReference type="EMBL" id="GAH52124.1"/>
    </source>
</evidence>
<gene>
    <name evidence="1" type="ORF">S03H2_33971</name>
</gene>
<protein>
    <submittedName>
        <fullName evidence="1">Uncharacterized protein</fullName>
    </submittedName>
</protein>
<sequence>MTDRARFIAMAMIASVLACWSGLSPASDEPAAVPTMAIHCFPAASSQPAAKPLAHDRPTEAICKAALAWFDRAVAMVDKMVPAAESAAERFIAGGTLYVAGNMGFCDEFDFRAGGFPFTVIYDREKPPSDNDVVMIGQFRPNEPEFRIHRFLPRVRWRGFRDGMVVWFTSSNWPQADRVVRAIDPSRWGRNMHVFDTGAPAGGSPVALSLGQTSATALAWAFCGEVIAAATRKGKTLATFASD</sequence>
<dbReference type="PROSITE" id="PS51257">
    <property type="entry name" value="PROKAR_LIPOPROTEIN"/>
    <property type="match status" value="1"/>
</dbReference>